<dbReference type="AlphaFoldDB" id="G3IVF1"/>
<reference evidence="1 2" key="1">
    <citation type="submission" date="2011-06" db="EMBL/GenBank/DDBJ databases">
        <title>Genomic sequence of Methylobacter tundripaludum SV96.</title>
        <authorList>
            <consortium name="US DOE Joint Genome Institute"/>
            <person name="Lucas S."/>
            <person name="Han J."/>
            <person name="Lapidus A."/>
            <person name="Cheng J.-F."/>
            <person name="Goodwin L."/>
            <person name="Pitluck S."/>
            <person name="Held B."/>
            <person name="Detter J.C."/>
            <person name="Han C."/>
            <person name="Tapia R."/>
            <person name="Land M."/>
            <person name="Hauser L."/>
            <person name="Kyrpides N."/>
            <person name="Ivanova N."/>
            <person name="Ovchinnikova G."/>
            <person name="Pagani I."/>
            <person name="Klotz M.G."/>
            <person name="Dispirito A.A."/>
            <person name="Murrell J.C."/>
            <person name="Dunfield P."/>
            <person name="Kalyuzhnaya M.G."/>
            <person name="Svenning M."/>
            <person name="Trotsenko Y.A."/>
            <person name="Stein L.Y."/>
            <person name="Woyke T."/>
        </authorList>
    </citation>
    <scope>NUCLEOTIDE SEQUENCE [LARGE SCALE GENOMIC DNA]</scope>
    <source>
        <strain evidence="2">ATCC BAA-1195 / DSM 17260 / SV96</strain>
    </source>
</reference>
<gene>
    <name evidence="1" type="ORF">Mettu_1711</name>
</gene>
<keyword evidence="2" id="KW-1185">Reference proteome</keyword>
<dbReference type="eggNOG" id="ENOG50342MF">
    <property type="taxonomic scope" value="Bacteria"/>
</dbReference>
<dbReference type="Proteomes" id="UP000004664">
    <property type="component" value="Unassembled WGS sequence"/>
</dbReference>
<evidence type="ECO:0000313" key="1">
    <source>
        <dbReference type="EMBL" id="EGW22878.1"/>
    </source>
</evidence>
<dbReference type="EMBL" id="JH109152">
    <property type="protein sequence ID" value="EGW22878.1"/>
    <property type="molecule type" value="Genomic_DNA"/>
</dbReference>
<protein>
    <submittedName>
        <fullName evidence="1">Uncharacterized protein</fullName>
    </submittedName>
</protein>
<sequence length="370" mass="39512">MSTRLICVYADSQAIALIVIHILLRFLNLQSGNQHKGLSRKLPSVGVQASPASASKACTPVAISRNDEHRLTQERRRLGHSYRMTASHRHLYIKMRAPAREPGKRSFGFARREAEFPATSANRFLIAAGLLMAAGVAGAEEPEATPYRPTVSNPAALPVPGMPEIELGGLHTSGGSEQQRDGVPFLAKYAFNADWGVMAGADLYDRAISLDGIEANGFGDTLLTVKHHHDVFENLELGFEASVKLPSAKYALGSGRTDETLNGIVSTRLGSAAVDINLGVTRLGAYGEGESRYQVTWAAAIAQPVTERWTVSAEMSGADRQGTRGTAQFLAALSYALNTRIVLDGGFALGVGSTAQNLSLFTGMTMLLGD</sequence>
<name>G3IVF1_METTV</name>
<accession>G3IVF1</accession>
<organism evidence="1 2">
    <name type="scientific">Methylobacter tundripaludum (strain ATCC BAA-1195 / DSM 17260 / SV96)</name>
    <dbReference type="NCBI Taxonomy" id="697282"/>
    <lineage>
        <taxon>Bacteria</taxon>
        <taxon>Pseudomonadati</taxon>
        <taxon>Pseudomonadota</taxon>
        <taxon>Gammaproteobacteria</taxon>
        <taxon>Methylococcales</taxon>
        <taxon>Methylococcaceae</taxon>
        <taxon>Methylobacter</taxon>
    </lineage>
</organism>
<dbReference type="STRING" id="697282.Mettu_1711"/>
<proteinExistence type="predicted"/>
<evidence type="ECO:0000313" key="2">
    <source>
        <dbReference type="Proteomes" id="UP000004664"/>
    </source>
</evidence>
<dbReference type="HOGENOM" id="CLU_747651_0_0_6"/>